<comment type="subcellular location">
    <subcellularLocation>
        <location evidence="1">Cell outer membrane</location>
    </subcellularLocation>
</comment>
<dbReference type="PROSITE" id="PS51257">
    <property type="entry name" value="PROKAR_LIPOPROTEIN"/>
    <property type="match status" value="1"/>
</dbReference>
<keyword evidence="4" id="KW-0472">Membrane</keyword>
<dbReference type="RefSeq" id="WP_133586689.1">
    <property type="nucleotide sequence ID" value="NZ_SNYV01000019.1"/>
</dbReference>
<accession>A0A4R6W4K0</accession>
<comment type="similarity">
    <text evidence="2">Belongs to the SusD family.</text>
</comment>
<evidence type="ECO:0000256" key="5">
    <source>
        <dbReference type="ARBA" id="ARBA00023237"/>
    </source>
</evidence>
<dbReference type="SUPFAM" id="SSF48452">
    <property type="entry name" value="TPR-like"/>
    <property type="match status" value="1"/>
</dbReference>
<feature type="domain" description="RagB/SusD" evidence="6">
    <location>
        <begin position="363"/>
        <end position="462"/>
    </location>
</feature>
<keyword evidence="5" id="KW-0998">Cell outer membrane</keyword>
<comment type="caution">
    <text evidence="8">The sequence shown here is derived from an EMBL/GenBank/DDBJ whole genome shotgun (WGS) entry which is preliminary data.</text>
</comment>
<evidence type="ECO:0000256" key="2">
    <source>
        <dbReference type="ARBA" id="ARBA00006275"/>
    </source>
</evidence>
<dbReference type="AlphaFoldDB" id="A0A4R6W4K0"/>
<evidence type="ECO:0000259" key="7">
    <source>
        <dbReference type="Pfam" id="PF14322"/>
    </source>
</evidence>
<evidence type="ECO:0000256" key="4">
    <source>
        <dbReference type="ARBA" id="ARBA00023136"/>
    </source>
</evidence>
<dbReference type="OrthoDB" id="1147023at2"/>
<gene>
    <name evidence="8" type="ORF">CLV99_4571</name>
</gene>
<evidence type="ECO:0000259" key="6">
    <source>
        <dbReference type="Pfam" id="PF07980"/>
    </source>
</evidence>
<dbReference type="InterPro" id="IPR011990">
    <property type="entry name" value="TPR-like_helical_dom_sf"/>
</dbReference>
<name>A0A4R6W4K0_9SPHI</name>
<keyword evidence="9" id="KW-1185">Reference proteome</keyword>
<evidence type="ECO:0000256" key="3">
    <source>
        <dbReference type="ARBA" id="ARBA00022729"/>
    </source>
</evidence>
<feature type="domain" description="SusD-like N-terminal" evidence="7">
    <location>
        <begin position="22"/>
        <end position="230"/>
    </location>
</feature>
<evidence type="ECO:0000313" key="8">
    <source>
        <dbReference type="EMBL" id="TDQ73517.1"/>
    </source>
</evidence>
<dbReference type="Pfam" id="PF14322">
    <property type="entry name" value="SusD-like_3"/>
    <property type="match status" value="1"/>
</dbReference>
<evidence type="ECO:0000256" key="1">
    <source>
        <dbReference type="ARBA" id="ARBA00004442"/>
    </source>
</evidence>
<reference evidence="8 9" key="1">
    <citation type="submission" date="2019-03" db="EMBL/GenBank/DDBJ databases">
        <title>Genomic Encyclopedia of Archaeal and Bacterial Type Strains, Phase II (KMG-II): from individual species to whole genera.</title>
        <authorList>
            <person name="Goeker M."/>
        </authorList>
    </citation>
    <scope>NUCLEOTIDE SEQUENCE [LARGE SCALE GENOMIC DNA]</scope>
    <source>
        <strain evidence="8 9">DSM 28353</strain>
    </source>
</reference>
<dbReference type="Gene3D" id="1.25.40.390">
    <property type="match status" value="1"/>
</dbReference>
<dbReference type="InterPro" id="IPR033985">
    <property type="entry name" value="SusD-like_N"/>
</dbReference>
<dbReference type="Proteomes" id="UP000295292">
    <property type="component" value="Unassembled WGS sequence"/>
</dbReference>
<protein>
    <submittedName>
        <fullName evidence="8">SusD-like starch-binding protein associating with outer membrane</fullName>
    </submittedName>
</protein>
<proteinExistence type="inferred from homology"/>
<organism evidence="8 9">
    <name type="scientific">Sphingobacterium yanglingense</name>
    <dbReference type="NCBI Taxonomy" id="1437280"/>
    <lineage>
        <taxon>Bacteria</taxon>
        <taxon>Pseudomonadati</taxon>
        <taxon>Bacteroidota</taxon>
        <taxon>Sphingobacteriia</taxon>
        <taxon>Sphingobacteriales</taxon>
        <taxon>Sphingobacteriaceae</taxon>
        <taxon>Sphingobacterium</taxon>
    </lineage>
</organism>
<dbReference type="Pfam" id="PF07980">
    <property type="entry name" value="SusD_RagB"/>
    <property type="match status" value="1"/>
</dbReference>
<dbReference type="GO" id="GO:0009279">
    <property type="term" value="C:cell outer membrane"/>
    <property type="evidence" value="ECO:0007669"/>
    <property type="project" value="UniProtKB-SubCell"/>
</dbReference>
<dbReference type="EMBL" id="SNYV01000019">
    <property type="protein sequence ID" value="TDQ73517.1"/>
    <property type="molecule type" value="Genomic_DNA"/>
</dbReference>
<sequence>MKNFNIIILFVIALGMLSSCEKFLDAPYDNRVELNDVADIELLVTNAYPMRADLFAEIMTDNLHHYATTMQANNGPTYLPLFRWEDEFSDAVTTATPTHAYSHYYKKIYEANLIIESLASADGDELHKNALLGEALILRAYGYFSLVNLFSMHYNEANNATNLGVPLIIEVPKENRGLYNRASVKEVYEQIDKDVEEGLALMKKGVSFVSRSPYRFNITSVHAFMSRINLYKGKWEEAAKYADLVVEEKGVTVRKMAEDVARKINTTEQYWAQEIMNPTIHPNLLLVNQVTSTFLCRPFGYRLGGFYIAHDLFYTTPATDYRKDHFSAGGTVIDSVALPVKYGNQPNNPNALQVRYDCFTMEEVLLNRAEANLRKANPDIAKAMSDVEAIRKERFSATNYRTLPTPTNVENALTTLIKERRLELLGQGYRWYDIKRLGIEVEHRMNRTDGKTAVILKPNDKRTAIQIPLQARVGNPLLDDQLNPR</sequence>
<evidence type="ECO:0000313" key="9">
    <source>
        <dbReference type="Proteomes" id="UP000295292"/>
    </source>
</evidence>
<dbReference type="InterPro" id="IPR012944">
    <property type="entry name" value="SusD_RagB_dom"/>
</dbReference>
<keyword evidence="3" id="KW-0732">Signal</keyword>